<evidence type="ECO:0000313" key="3">
    <source>
        <dbReference type="Proteomes" id="UP000189674"/>
    </source>
</evidence>
<organism evidence="2 3">
    <name type="scientific">Anaerohalosphaera lusitana</name>
    <dbReference type="NCBI Taxonomy" id="1936003"/>
    <lineage>
        <taxon>Bacteria</taxon>
        <taxon>Pseudomonadati</taxon>
        <taxon>Planctomycetota</taxon>
        <taxon>Phycisphaerae</taxon>
        <taxon>Sedimentisphaerales</taxon>
        <taxon>Anaerohalosphaeraceae</taxon>
        <taxon>Anaerohalosphaera</taxon>
    </lineage>
</organism>
<reference evidence="3" key="1">
    <citation type="submission" date="2017-02" db="EMBL/GenBank/DDBJ databases">
        <title>Comparative genomics and description of representatives of a novel lineage of planctomycetes thriving in anoxic sediments.</title>
        <authorList>
            <person name="Spring S."/>
            <person name="Bunk B."/>
            <person name="Sproer C."/>
        </authorList>
    </citation>
    <scope>NUCLEOTIDE SEQUENCE [LARGE SCALE GENOMIC DNA]</scope>
    <source>
        <strain evidence="3">ST-NAGAB-D1</strain>
    </source>
</reference>
<keyword evidence="1" id="KW-0812">Transmembrane</keyword>
<proteinExistence type="predicted"/>
<protein>
    <submittedName>
        <fullName evidence="2">Uncharacterized protein</fullName>
    </submittedName>
</protein>
<dbReference type="AlphaFoldDB" id="A0A1U9NGZ8"/>
<evidence type="ECO:0000313" key="2">
    <source>
        <dbReference type="EMBL" id="AQT67014.1"/>
    </source>
</evidence>
<dbReference type="KEGG" id="alus:STSP2_00152"/>
<gene>
    <name evidence="2" type="ORF">STSP2_00152</name>
</gene>
<evidence type="ECO:0000256" key="1">
    <source>
        <dbReference type="SAM" id="Phobius"/>
    </source>
</evidence>
<keyword evidence="3" id="KW-1185">Reference proteome</keyword>
<feature type="transmembrane region" description="Helical" evidence="1">
    <location>
        <begin position="62"/>
        <end position="80"/>
    </location>
</feature>
<name>A0A1U9NGZ8_9BACT</name>
<keyword evidence="1" id="KW-1133">Transmembrane helix</keyword>
<keyword evidence="1" id="KW-0472">Membrane</keyword>
<accession>A0A1U9NGZ8</accession>
<dbReference type="Proteomes" id="UP000189674">
    <property type="component" value="Chromosome"/>
</dbReference>
<dbReference type="STRING" id="1936003.STSP2_00152"/>
<dbReference type="RefSeq" id="WP_146658920.1">
    <property type="nucleotide sequence ID" value="NZ_CP019791.1"/>
</dbReference>
<feature type="transmembrane region" description="Helical" evidence="1">
    <location>
        <begin position="12"/>
        <end position="41"/>
    </location>
</feature>
<dbReference type="EMBL" id="CP019791">
    <property type="protein sequence ID" value="AQT67014.1"/>
    <property type="molecule type" value="Genomic_DNA"/>
</dbReference>
<sequence>MKGDWLKRYEPIILVFVLTYLFYVDINTRIVNWLILFYLLAELVRAVIQHKQLEKETLIRRISLSIVVIGILLFVLLRGTPS</sequence>